<dbReference type="InterPro" id="IPR036188">
    <property type="entry name" value="FAD/NAD-bd_sf"/>
</dbReference>
<name>A0A060T6J1_BLAAD</name>
<reference evidence="1" key="1">
    <citation type="submission" date="2014-02" db="EMBL/GenBank/DDBJ databases">
        <authorList>
            <person name="Genoscope - CEA"/>
        </authorList>
    </citation>
    <scope>NUCLEOTIDE SEQUENCE</scope>
    <source>
        <strain evidence="1">LS3</strain>
    </source>
</reference>
<dbReference type="InterPro" id="IPR029731">
    <property type="entry name" value="OSGIN1/2"/>
</dbReference>
<dbReference type="PANTHER" id="PTHR15192:SF8">
    <property type="entry name" value="FAD_NAD(P)-BINDING DOMAIN-CONTAINING PROTEIN"/>
    <property type="match status" value="1"/>
</dbReference>
<dbReference type="PhylomeDB" id="A0A060T6J1"/>
<sequence>MTVVVVGNGPSAMILSFILSGNIPFYDPNTAHGPHPDCALHHMLAGKYEGPDLAHSLIRAVHDSAILSYIASGYNSFYSSSMLPVNLLLDTLISSDEVDFSSTADAKQTRVRWVYMPELAVDHRVIGSSSQPGGQWAQMSDADGPDELSLSYAEMVSLPGYSFSKYYKETYGVPLPEFTRPLRKDVAQFYAQYPKRVGIDQYFENSAIVTCVDRKSDDSLCVCFVRSNGESKSIACSQVVLASGVFEKPCENKDSSSTPLSSFSQVSRLITSAGTGTNADNKLLQDNYTIVPPLSTPPCEDDDSSTLSGRRTATLVIGSGVSAAEAIDKCQHSSSVIYHIYKWDAKDKSKCPLRRYPEELYPEYAAVYRAMAQYSDKGFKSSLSSDYVGLRNSRVVDIAPDGVVDIELESGMVRSFKVNDIRVRTGRVGSLEFVTPKLLNWVSGHDSDHGYEDSSAYLVNKKTLRQKVPGFEHSLTVNDNVYAVGSVTGDTLIRFMLGGCLSVTGSIMNVV</sequence>
<accession>A0A060T6J1</accession>
<dbReference type="EMBL" id="HG937692">
    <property type="protein sequence ID" value="CDP36573.1"/>
    <property type="molecule type" value="Genomic_DNA"/>
</dbReference>
<organism evidence="1">
    <name type="scientific">Blastobotrys adeninivorans</name>
    <name type="common">Yeast</name>
    <name type="synonym">Arxula adeninivorans</name>
    <dbReference type="NCBI Taxonomy" id="409370"/>
    <lineage>
        <taxon>Eukaryota</taxon>
        <taxon>Fungi</taxon>
        <taxon>Dikarya</taxon>
        <taxon>Ascomycota</taxon>
        <taxon>Saccharomycotina</taxon>
        <taxon>Dipodascomycetes</taxon>
        <taxon>Dipodascales</taxon>
        <taxon>Trichomonascaceae</taxon>
        <taxon>Blastobotrys</taxon>
    </lineage>
</organism>
<evidence type="ECO:0000313" key="1">
    <source>
        <dbReference type="EMBL" id="CDP36573.1"/>
    </source>
</evidence>
<dbReference type="SUPFAM" id="SSF51905">
    <property type="entry name" value="FAD/NAD(P)-binding domain"/>
    <property type="match status" value="1"/>
</dbReference>
<gene>
    <name evidence="1" type="ORF">GNLVRS02_ARAD1B16126g</name>
</gene>
<reference evidence="1" key="2">
    <citation type="submission" date="2014-06" db="EMBL/GenBank/DDBJ databases">
        <title>The complete genome of Blastobotrys (Arxula) adeninivorans LS3 - a yeast of biotechnological interest.</title>
        <authorList>
            <person name="Kunze G."/>
            <person name="Gaillardin C."/>
            <person name="Czernicka M."/>
            <person name="Durrens P."/>
            <person name="Martin T."/>
            <person name="Boer E."/>
            <person name="Gabaldon T."/>
            <person name="Cruz J."/>
            <person name="Talla E."/>
            <person name="Marck C."/>
            <person name="Goffeau A."/>
            <person name="Barbe V."/>
            <person name="Baret P."/>
            <person name="Baronian K."/>
            <person name="Beier S."/>
            <person name="Bleykasten C."/>
            <person name="Bode R."/>
            <person name="Casaregola S."/>
            <person name="Despons L."/>
            <person name="Fairhead C."/>
            <person name="Giersberg M."/>
            <person name="Gierski P."/>
            <person name="Hahnel U."/>
            <person name="Hartmann A."/>
            <person name="Jankowska D."/>
            <person name="Jubin C."/>
            <person name="Jung P."/>
            <person name="Lafontaine I."/>
            <person name="Leh-Louis V."/>
            <person name="Lemaire M."/>
            <person name="Marcet-Houben M."/>
            <person name="Mascher M."/>
            <person name="Morel G."/>
            <person name="Richard G.-F."/>
            <person name="Riechen J."/>
            <person name="Sacerdot C."/>
            <person name="Sarkar A."/>
            <person name="Savel G."/>
            <person name="Schacherer J."/>
            <person name="Sherman D."/>
            <person name="Straub M.-L."/>
            <person name="Stein N."/>
            <person name="Thierry A."/>
            <person name="Trautwein-Schult A."/>
            <person name="Westhof E."/>
            <person name="Worch S."/>
            <person name="Dujon B."/>
            <person name="Souciet J.-L."/>
            <person name="Wincker P."/>
            <person name="Scholz U."/>
            <person name="Neuveglise N."/>
        </authorList>
    </citation>
    <scope>NUCLEOTIDE SEQUENCE</scope>
    <source>
        <strain evidence="1">LS3</strain>
    </source>
</reference>
<dbReference type="AlphaFoldDB" id="A0A060T6J1"/>
<proteinExistence type="predicted"/>
<dbReference type="Gene3D" id="3.50.50.60">
    <property type="entry name" value="FAD/NAD(P)-binding domain"/>
    <property type="match status" value="1"/>
</dbReference>
<dbReference type="PANTHER" id="PTHR15192">
    <property type="entry name" value="PROTEIN CBG05349"/>
    <property type="match status" value="1"/>
</dbReference>
<protein>
    <submittedName>
        <fullName evidence="1">ARAD1B16126p</fullName>
    </submittedName>
</protein>